<comment type="caution">
    <text evidence="2">Lacks conserved residue(s) required for the propagation of feature annotation.</text>
</comment>
<dbReference type="InterPro" id="IPR036055">
    <property type="entry name" value="LDL_receptor-like_sf"/>
</dbReference>
<evidence type="ECO:0000313" key="3">
    <source>
        <dbReference type="EMBL" id="CAF4423576.1"/>
    </source>
</evidence>
<name>A0A820QLZ6_9BILA</name>
<dbReference type="AlphaFoldDB" id="A0A820QLZ6"/>
<dbReference type="SUPFAM" id="SSF57424">
    <property type="entry name" value="LDL receptor-like module"/>
    <property type="match status" value="1"/>
</dbReference>
<proteinExistence type="predicted"/>
<protein>
    <submittedName>
        <fullName evidence="3">Uncharacterized protein</fullName>
    </submittedName>
</protein>
<dbReference type="EMBL" id="CAJOAY010031102">
    <property type="protein sequence ID" value="CAF4423576.1"/>
    <property type="molecule type" value="Genomic_DNA"/>
</dbReference>
<evidence type="ECO:0000256" key="2">
    <source>
        <dbReference type="PROSITE-ProRule" id="PRU00124"/>
    </source>
</evidence>
<keyword evidence="1" id="KW-1015">Disulfide bond</keyword>
<organism evidence="3 4">
    <name type="scientific">Adineta steineri</name>
    <dbReference type="NCBI Taxonomy" id="433720"/>
    <lineage>
        <taxon>Eukaryota</taxon>
        <taxon>Metazoa</taxon>
        <taxon>Spiralia</taxon>
        <taxon>Gnathifera</taxon>
        <taxon>Rotifera</taxon>
        <taxon>Eurotatoria</taxon>
        <taxon>Bdelloidea</taxon>
        <taxon>Adinetida</taxon>
        <taxon>Adinetidae</taxon>
        <taxon>Adineta</taxon>
    </lineage>
</organism>
<evidence type="ECO:0000313" key="4">
    <source>
        <dbReference type="Proteomes" id="UP000663881"/>
    </source>
</evidence>
<evidence type="ECO:0000256" key="1">
    <source>
        <dbReference type="ARBA" id="ARBA00023157"/>
    </source>
</evidence>
<feature type="non-terminal residue" evidence="3">
    <location>
        <position position="1"/>
    </location>
</feature>
<dbReference type="Proteomes" id="UP000663881">
    <property type="component" value="Unassembled WGS sequence"/>
</dbReference>
<reference evidence="3" key="1">
    <citation type="submission" date="2021-02" db="EMBL/GenBank/DDBJ databases">
        <authorList>
            <person name="Nowell W R."/>
        </authorList>
    </citation>
    <scope>NUCLEOTIDE SEQUENCE</scope>
</reference>
<gene>
    <name evidence="3" type="ORF">OKA104_LOCUS52664</name>
</gene>
<dbReference type="Gene3D" id="4.10.400.10">
    <property type="entry name" value="Low-density Lipoprotein Receptor"/>
    <property type="match status" value="1"/>
</dbReference>
<comment type="caution">
    <text evidence="3">The sequence shown here is derived from an EMBL/GenBank/DDBJ whole genome shotgun (WGS) entry which is preliminary data.</text>
</comment>
<sequence length="162" mass="18940">YNEQLCKDFLPATIYINGLSCRYIYEIELRNDRTTYRLQSFLEDIQQLFRGCLTLPNELFYCNRSTMYQCYNSSKCISKHQLVDRIQDCPFNDDETYNESCSLVDVHHRFPCFVNDKAICLAAITILDRKPDCTSGTDELSKEFDETVTHIHFPTICDGKKS</sequence>
<dbReference type="InterPro" id="IPR002172">
    <property type="entry name" value="LDrepeatLR_classA_rpt"/>
</dbReference>
<accession>A0A820QLZ6</accession>
<dbReference type="PROSITE" id="PS50068">
    <property type="entry name" value="LDLRA_2"/>
    <property type="match status" value="1"/>
</dbReference>